<organism evidence="1">
    <name type="scientific">bioreactor metagenome</name>
    <dbReference type="NCBI Taxonomy" id="1076179"/>
    <lineage>
        <taxon>unclassified sequences</taxon>
        <taxon>metagenomes</taxon>
        <taxon>ecological metagenomes</taxon>
    </lineage>
</organism>
<dbReference type="EMBL" id="VSSQ01061143">
    <property type="protein sequence ID" value="MPN14507.1"/>
    <property type="molecule type" value="Genomic_DNA"/>
</dbReference>
<sequence>MKQRILLLILLLCTSTLVAEIAPHEYRNMQLGSPEHLQLKVLSVSKSYNLFSGNTKVKANAEVLLVTRSNSNLAVGDRITIKYTHNKTRKHWAGPRPIPILRKKSETDAFLAFDAEQNCYVPSARGASFEPLIREY</sequence>
<gene>
    <name evidence="1" type="ORF">SDC9_161834</name>
</gene>
<protein>
    <submittedName>
        <fullName evidence="1">Uncharacterized protein</fullName>
    </submittedName>
</protein>
<accession>A0A645FJD0</accession>
<comment type="caution">
    <text evidence="1">The sequence shown here is derived from an EMBL/GenBank/DDBJ whole genome shotgun (WGS) entry which is preliminary data.</text>
</comment>
<reference evidence="1" key="1">
    <citation type="submission" date="2019-08" db="EMBL/GenBank/DDBJ databases">
        <authorList>
            <person name="Kucharzyk K."/>
            <person name="Murdoch R.W."/>
            <person name="Higgins S."/>
            <person name="Loffler F."/>
        </authorList>
    </citation>
    <scope>NUCLEOTIDE SEQUENCE</scope>
</reference>
<dbReference type="AlphaFoldDB" id="A0A645FJD0"/>
<evidence type="ECO:0000313" key="1">
    <source>
        <dbReference type="EMBL" id="MPN14507.1"/>
    </source>
</evidence>
<name>A0A645FJD0_9ZZZZ</name>
<proteinExistence type="predicted"/>